<feature type="transmembrane region" description="Helical" evidence="1">
    <location>
        <begin position="109"/>
        <end position="131"/>
    </location>
</feature>
<accession>A0A918MJL5</accession>
<sequence length="179" mass="19989">MIDPLRRDVLLHRGIFLLVALALIFLRLLPMGSTAGSLPGPDLLLCLTLAWLLRRPDYLPALLIALVFFAEDLLLMRPPGLWTALVLLGTEILRSRIALTRELSFVMEWLFIGLLMMGMFIGYRLAFTVTMLPQVGFGYAMTQVLASIAVYPVVVWLSHVTLGVHKPGMGEVDDMGRRL</sequence>
<evidence type="ECO:0000313" key="2">
    <source>
        <dbReference type="EMBL" id="GGW31190.1"/>
    </source>
</evidence>
<evidence type="ECO:0000256" key="1">
    <source>
        <dbReference type="SAM" id="Phobius"/>
    </source>
</evidence>
<dbReference type="EMBL" id="BMYQ01000005">
    <property type="protein sequence ID" value="GGW31190.1"/>
    <property type="molecule type" value="Genomic_DNA"/>
</dbReference>
<comment type="caution">
    <text evidence="2">The sequence shown here is derived from an EMBL/GenBank/DDBJ whole genome shotgun (WGS) entry which is preliminary data.</text>
</comment>
<keyword evidence="3" id="KW-1185">Reference proteome</keyword>
<dbReference type="AlphaFoldDB" id="A0A918MJL5"/>
<feature type="transmembrane region" description="Helical" evidence="1">
    <location>
        <begin position="137"/>
        <end position="157"/>
    </location>
</feature>
<name>A0A918MJL5_9RHOB</name>
<reference evidence="2" key="2">
    <citation type="submission" date="2020-09" db="EMBL/GenBank/DDBJ databases">
        <authorList>
            <person name="Sun Q."/>
            <person name="Kim S."/>
        </authorList>
    </citation>
    <scope>NUCLEOTIDE SEQUENCE</scope>
    <source>
        <strain evidence="2">KCTC 23714</strain>
    </source>
</reference>
<organism evidence="2 3">
    <name type="scientific">Gemmobacter lanyuensis</name>
    <dbReference type="NCBI Taxonomy" id="1054497"/>
    <lineage>
        <taxon>Bacteria</taxon>
        <taxon>Pseudomonadati</taxon>
        <taxon>Pseudomonadota</taxon>
        <taxon>Alphaproteobacteria</taxon>
        <taxon>Rhodobacterales</taxon>
        <taxon>Paracoccaceae</taxon>
        <taxon>Gemmobacter</taxon>
    </lineage>
</organism>
<proteinExistence type="predicted"/>
<dbReference type="RefSeq" id="WP_189633683.1">
    <property type="nucleotide sequence ID" value="NZ_BMYQ01000005.1"/>
</dbReference>
<evidence type="ECO:0008006" key="4">
    <source>
        <dbReference type="Google" id="ProtNLM"/>
    </source>
</evidence>
<protein>
    <recommendedName>
        <fullName evidence="4">Rod shape-determining protein MreD</fullName>
    </recommendedName>
</protein>
<keyword evidence="1" id="KW-0472">Membrane</keyword>
<keyword evidence="1" id="KW-1133">Transmembrane helix</keyword>
<reference evidence="2" key="1">
    <citation type="journal article" date="2014" name="Int. J. Syst. Evol. Microbiol.">
        <title>Complete genome sequence of Corynebacterium casei LMG S-19264T (=DSM 44701T), isolated from a smear-ripened cheese.</title>
        <authorList>
            <consortium name="US DOE Joint Genome Institute (JGI-PGF)"/>
            <person name="Walter F."/>
            <person name="Albersmeier A."/>
            <person name="Kalinowski J."/>
            <person name="Ruckert C."/>
        </authorList>
    </citation>
    <scope>NUCLEOTIDE SEQUENCE</scope>
    <source>
        <strain evidence="2">KCTC 23714</strain>
    </source>
</reference>
<gene>
    <name evidence="2" type="ORF">GCM10011452_19640</name>
</gene>
<dbReference type="Proteomes" id="UP000628984">
    <property type="component" value="Unassembled WGS sequence"/>
</dbReference>
<evidence type="ECO:0000313" key="3">
    <source>
        <dbReference type="Proteomes" id="UP000628984"/>
    </source>
</evidence>
<keyword evidence="1" id="KW-0812">Transmembrane</keyword>